<organism evidence="1 2">
    <name type="scientific">Desulfovibrio psychrotolerans</name>
    <dbReference type="NCBI Taxonomy" id="415242"/>
    <lineage>
        <taxon>Bacteria</taxon>
        <taxon>Pseudomonadati</taxon>
        <taxon>Thermodesulfobacteriota</taxon>
        <taxon>Desulfovibrionia</taxon>
        <taxon>Desulfovibrionales</taxon>
        <taxon>Desulfovibrionaceae</taxon>
        <taxon>Desulfovibrio</taxon>
    </lineage>
</organism>
<dbReference type="Proteomes" id="UP000503820">
    <property type="component" value="Unassembled WGS sequence"/>
</dbReference>
<evidence type="ECO:0000313" key="1">
    <source>
        <dbReference type="EMBL" id="GFM37598.1"/>
    </source>
</evidence>
<accession>A0A7J0BVA8</accession>
<name>A0A7J0BVA8_9BACT</name>
<keyword evidence="2" id="KW-1185">Reference proteome</keyword>
<dbReference type="RefSeq" id="WP_174410178.1">
    <property type="nucleotide sequence ID" value="NZ_BLVP01000008.1"/>
</dbReference>
<reference evidence="1 2" key="1">
    <citation type="submission" date="2020-05" db="EMBL/GenBank/DDBJ databases">
        <title>Draft genome sequence of Desulfovibrio psychrotolerans JS1T.</title>
        <authorList>
            <person name="Ueno A."/>
            <person name="Tamazawa S."/>
            <person name="Tamamura S."/>
            <person name="Murakami T."/>
            <person name="Kiyama T."/>
            <person name="Inomata H."/>
            <person name="Amano Y."/>
            <person name="Miyakawa K."/>
            <person name="Tamaki H."/>
            <person name="Naganuma T."/>
            <person name="Kaneko K."/>
        </authorList>
    </citation>
    <scope>NUCLEOTIDE SEQUENCE [LARGE SCALE GENOMIC DNA]</scope>
    <source>
        <strain evidence="1 2">JS1</strain>
    </source>
</reference>
<dbReference type="AlphaFoldDB" id="A0A7J0BVA8"/>
<gene>
    <name evidence="1" type="ORF">DSM19430T_22820</name>
</gene>
<proteinExistence type="predicted"/>
<protein>
    <recommendedName>
        <fullName evidence="3">DUF429 domain-containing protein</fullName>
    </recommendedName>
</protein>
<evidence type="ECO:0008006" key="3">
    <source>
        <dbReference type="Google" id="ProtNLM"/>
    </source>
</evidence>
<sequence>MHICGFDMTSAPARRKPIVCAQCRFDGTVLHLQELTRLESVQAFAEHLAEASRRCRDGEPWAAGLDFPFGQPLEFLHEAGWPTEWSHYVRHAAGLNAQDFAQVIYAVMANRPAGKKLIRRLTDRAAHAASPMSLAYVPVARMFHVLAPVLEAGGADVVPFRMGSGAAYLPQAAGGGQGIQAQRDDAAAPQAVPVPQRPVLLEAYPALLARAVLAMHNGEGQPAGGGRRKATAAAPYKDGLPAQRVLRRANRERLLRDLPEYTQRCLGITLRMPQALCEAMVQDAQADALDAVLCAVQTARASRLPDWGFPAAHDCGDTSVCREHLERMCRTEGWIAGTGLSGLPALSGLPGLPEKFRA</sequence>
<dbReference type="EMBL" id="BLVP01000008">
    <property type="protein sequence ID" value="GFM37598.1"/>
    <property type="molecule type" value="Genomic_DNA"/>
</dbReference>
<evidence type="ECO:0000313" key="2">
    <source>
        <dbReference type="Proteomes" id="UP000503820"/>
    </source>
</evidence>
<comment type="caution">
    <text evidence="1">The sequence shown here is derived from an EMBL/GenBank/DDBJ whole genome shotgun (WGS) entry which is preliminary data.</text>
</comment>